<name>W4LR13_9BACT</name>
<sequence>MANDRFGVRWGLAGGTALATVEEAREAARYAEASGFDGLWISHGMAVDPIVALACVGAEAPALKEFGTSVVPLYGRHPIGLAQLAMTAQTALEGRFTLGIGAASKQQAEDRMGIAWDR</sequence>
<dbReference type="HOGENOM" id="CLU_2077883_0_0_7"/>
<reference evidence="2 3" key="1">
    <citation type="journal article" date="2014" name="Nature">
        <title>An environmental bacterial taxon with a large and distinct metabolic repertoire.</title>
        <authorList>
            <person name="Wilson M.C."/>
            <person name="Mori T."/>
            <person name="Ruckert C."/>
            <person name="Uria A.R."/>
            <person name="Helf M.J."/>
            <person name="Takada K."/>
            <person name="Gernert C."/>
            <person name="Steffens U.A."/>
            <person name="Heycke N."/>
            <person name="Schmitt S."/>
            <person name="Rinke C."/>
            <person name="Helfrich E.J."/>
            <person name="Brachmann A.O."/>
            <person name="Gurgui C."/>
            <person name="Wakimoto T."/>
            <person name="Kracht M."/>
            <person name="Crusemann M."/>
            <person name="Hentschel U."/>
            <person name="Abe I."/>
            <person name="Matsunaga S."/>
            <person name="Kalinowski J."/>
            <person name="Takeyama H."/>
            <person name="Piel J."/>
        </authorList>
    </citation>
    <scope>NUCLEOTIDE SEQUENCE [LARGE SCALE GENOMIC DNA]</scope>
    <source>
        <strain evidence="3">TSY2</strain>
    </source>
</reference>
<dbReference type="GO" id="GO:0016705">
    <property type="term" value="F:oxidoreductase activity, acting on paired donors, with incorporation or reduction of molecular oxygen"/>
    <property type="evidence" value="ECO:0007669"/>
    <property type="project" value="InterPro"/>
</dbReference>
<evidence type="ECO:0000313" key="3">
    <source>
        <dbReference type="Proteomes" id="UP000019140"/>
    </source>
</evidence>
<evidence type="ECO:0000313" key="2">
    <source>
        <dbReference type="EMBL" id="ETW99826.1"/>
    </source>
</evidence>
<dbReference type="SUPFAM" id="SSF51679">
    <property type="entry name" value="Bacterial luciferase-like"/>
    <property type="match status" value="1"/>
</dbReference>
<dbReference type="InterPro" id="IPR050564">
    <property type="entry name" value="F420-G6PD/mer"/>
</dbReference>
<dbReference type="Gene3D" id="3.20.20.30">
    <property type="entry name" value="Luciferase-like domain"/>
    <property type="match status" value="1"/>
</dbReference>
<dbReference type="Proteomes" id="UP000019140">
    <property type="component" value="Unassembled WGS sequence"/>
</dbReference>
<feature type="domain" description="Luciferase-like" evidence="1">
    <location>
        <begin position="19"/>
        <end position="118"/>
    </location>
</feature>
<dbReference type="Pfam" id="PF00296">
    <property type="entry name" value="Bac_luciferase"/>
    <property type="match status" value="1"/>
</dbReference>
<dbReference type="EMBL" id="AZHX01001788">
    <property type="protein sequence ID" value="ETW99826.1"/>
    <property type="molecule type" value="Genomic_DNA"/>
</dbReference>
<dbReference type="AlphaFoldDB" id="W4LR13"/>
<evidence type="ECO:0000259" key="1">
    <source>
        <dbReference type="Pfam" id="PF00296"/>
    </source>
</evidence>
<protein>
    <recommendedName>
        <fullName evidence="1">Luciferase-like domain-containing protein</fullName>
    </recommendedName>
</protein>
<dbReference type="InterPro" id="IPR036661">
    <property type="entry name" value="Luciferase-like_sf"/>
</dbReference>
<dbReference type="PANTHER" id="PTHR43244">
    <property type="match status" value="1"/>
</dbReference>
<organism evidence="2 3">
    <name type="scientific">Candidatus Entotheonella gemina</name>
    <dbReference type="NCBI Taxonomy" id="1429439"/>
    <lineage>
        <taxon>Bacteria</taxon>
        <taxon>Pseudomonadati</taxon>
        <taxon>Nitrospinota/Tectimicrobiota group</taxon>
        <taxon>Candidatus Tectimicrobiota</taxon>
        <taxon>Candidatus Entotheonellia</taxon>
        <taxon>Candidatus Entotheonellales</taxon>
        <taxon>Candidatus Entotheonellaceae</taxon>
        <taxon>Candidatus Entotheonella</taxon>
    </lineage>
</organism>
<dbReference type="InterPro" id="IPR011251">
    <property type="entry name" value="Luciferase-like_dom"/>
</dbReference>
<accession>W4LR13</accession>
<proteinExistence type="predicted"/>
<keyword evidence="3" id="KW-1185">Reference proteome</keyword>
<comment type="caution">
    <text evidence="2">The sequence shown here is derived from an EMBL/GenBank/DDBJ whole genome shotgun (WGS) entry which is preliminary data.</text>
</comment>
<dbReference type="PANTHER" id="PTHR43244:SF2">
    <property type="entry name" value="CONSERVED HYPOTHETICAL ALANINE AND PROLINE-RICH PROTEIN"/>
    <property type="match status" value="1"/>
</dbReference>
<feature type="non-terminal residue" evidence="2">
    <location>
        <position position="118"/>
    </location>
</feature>
<gene>
    <name evidence="2" type="ORF">ETSY2_40150</name>
</gene>